<dbReference type="Pfam" id="PF22570">
    <property type="entry name" value="LiaF-TM"/>
    <property type="match status" value="1"/>
</dbReference>
<dbReference type="InterPro" id="IPR054331">
    <property type="entry name" value="LiaF_TM"/>
</dbReference>
<feature type="transmembrane region" description="Helical" evidence="1">
    <location>
        <begin position="7"/>
        <end position="27"/>
    </location>
</feature>
<keyword evidence="1" id="KW-0812">Transmembrane</keyword>
<evidence type="ECO:0000313" key="3">
    <source>
        <dbReference type="EMBL" id="MBD1381182.1"/>
    </source>
</evidence>
<protein>
    <recommendedName>
        <fullName evidence="2">LiaF transmembrane domain-containing protein</fullName>
    </recommendedName>
</protein>
<evidence type="ECO:0000256" key="1">
    <source>
        <dbReference type="SAM" id="Phobius"/>
    </source>
</evidence>
<dbReference type="RefSeq" id="WP_191158779.1">
    <property type="nucleotide sequence ID" value="NZ_JACXAI010000016.1"/>
</dbReference>
<feature type="domain" description="LiaF transmembrane" evidence="2">
    <location>
        <begin position="8"/>
        <end position="98"/>
    </location>
</feature>
<feature type="transmembrane region" description="Helical" evidence="1">
    <location>
        <begin position="33"/>
        <end position="50"/>
    </location>
</feature>
<evidence type="ECO:0000313" key="4">
    <source>
        <dbReference type="Proteomes" id="UP000626844"/>
    </source>
</evidence>
<keyword evidence="1" id="KW-0472">Membrane</keyword>
<gene>
    <name evidence="3" type="ORF">IC621_13160</name>
</gene>
<comment type="caution">
    <text evidence="3">The sequence shown here is derived from an EMBL/GenBank/DDBJ whole genome shotgun (WGS) entry which is preliminary data.</text>
</comment>
<feature type="transmembrane region" description="Helical" evidence="1">
    <location>
        <begin position="57"/>
        <end position="74"/>
    </location>
</feature>
<keyword evidence="1" id="KW-1133">Transmembrane helix</keyword>
<name>A0A926RYH2_9BACI</name>
<accession>A0A926RYH2</accession>
<proteinExistence type="predicted"/>
<keyword evidence="4" id="KW-1185">Reference proteome</keyword>
<dbReference type="Proteomes" id="UP000626844">
    <property type="component" value="Unassembled WGS sequence"/>
</dbReference>
<feature type="transmembrane region" description="Helical" evidence="1">
    <location>
        <begin position="106"/>
        <end position="123"/>
    </location>
</feature>
<reference evidence="3" key="1">
    <citation type="submission" date="2020-09" db="EMBL/GenBank/DDBJ databases">
        <title>A novel bacterium of genus Bacillus, isolated from South China Sea.</title>
        <authorList>
            <person name="Huang H."/>
            <person name="Mo K."/>
            <person name="Hu Y."/>
        </authorList>
    </citation>
    <scope>NUCLEOTIDE SEQUENCE</scope>
    <source>
        <strain evidence="3">IB182487</strain>
    </source>
</reference>
<feature type="transmembrane region" description="Helical" evidence="1">
    <location>
        <begin position="80"/>
        <end position="99"/>
    </location>
</feature>
<dbReference type="EMBL" id="JACXAI010000016">
    <property type="protein sequence ID" value="MBD1381182.1"/>
    <property type="molecule type" value="Genomic_DNA"/>
</dbReference>
<dbReference type="AlphaFoldDB" id="A0A926RYH2"/>
<organism evidence="3 4">
    <name type="scientific">Metabacillus arenae</name>
    <dbReference type="NCBI Taxonomy" id="2771434"/>
    <lineage>
        <taxon>Bacteria</taxon>
        <taxon>Bacillati</taxon>
        <taxon>Bacillota</taxon>
        <taxon>Bacilli</taxon>
        <taxon>Bacillales</taxon>
        <taxon>Bacillaceae</taxon>
        <taxon>Metabacillus</taxon>
    </lineage>
</organism>
<feature type="transmembrane region" description="Helical" evidence="1">
    <location>
        <begin position="143"/>
        <end position="158"/>
    </location>
</feature>
<evidence type="ECO:0000259" key="2">
    <source>
        <dbReference type="Pfam" id="PF22570"/>
    </source>
</evidence>
<sequence>MKNISTIIPYMLLSIGTFYFLQTFNYLKLQAENHWQMLLLFFGISFLITARTEREASYFLPGIALSGIGLHFLLLQHYSVWPDTIPAFILIIALSLFALGKGRKNGYFPGVVVLAVGLFIHFYEQVINSFSFIQPYRAYFDKYWPILLIVTAFYLLFIKRK</sequence>